<organism evidence="7 8">
    <name type="scientific">Talaromyces rugulosus</name>
    <name type="common">Penicillium rugulosum</name>
    <dbReference type="NCBI Taxonomy" id="121627"/>
    <lineage>
        <taxon>Eukaryota</taxon>
        <taxon>Fungi</taxon>
        <taxon>Dikarya</taxon>
        <taxon>Ascomycota</taxon>
        <taxon>Pezizomycotina</taxon>
        <taxon>Eurotiomycetes</taxon>
        <taxon>Eurotiomycetidae</taxon>
        <taxon>Eurotiales</taxon>
        <taxon>Trichocomaceae</taxon>
        <taxon>Talaromyces</taxon>
        <taxon>Talaromyces sect. Islandici</taxon>
    </lineage>
</organism>
<evidence type="ECO:0000256" key="5">
    <source>
        <dbReference type="RuleBase" id="RU361277"/>
    </source>
</evidence>
<sequence length="336" mass="36073">MPSDTSVSFDVFRGIDGKITSDHVTKSLGDNEIFVQTTHSGLCGTDLHYLHSGKVLGHEGVGIVRRLGPGVTSVKVGDRVGFGYTRKVCGKCRHCLSGWDQFCENVVDFENKADADIGSLSNGVVWDADAVVPIPDGYESAEAAPLLCAGSTVWTVLTEYGIKATDRVGVLGIGGLGHLAIKLGAALGCHVVVLSSSESKREEAFEFGAKEYFVLKSGEQPEGLKPLDHLLVCGSATSTDYTFLVSLMEVHGSIYPLTVSSDKVPIRLHDAVLRGVRIQGSLTSSRRSLRSLFQFAAERNIHPVLQTFPMSVDGIETAAGILNSGKMRYRGVLCWE</sequence>
<dbReference type="EMBL" id="CP055901">
    <property type="protein sequence ID" value="QKX59669.1"/>
    <property type="molecule type" value="Genomic_DNA"/>
</dbReference>
<protein>
    <recommendedName>
        <fullName evidence="6">Enoyl reductase (ER) domain-containing protein</fullName>
    </recommendedName>
</protein>
<dbReference type="InterPro" id="IPR002328">
    <property type="entry name" value="ADH_Zn_CS"/>
</dbReference>
<dbReference type="InterPro" id="IPR020843">
    <property type="entry name" value="ER"/>
</dbReference>
<evidence type="ECO:0000256" key="2">
    <source>
        <dbReference type="ARBA" id="ARBA00022723"/>
    </source>
</evidence>
<dbReference type="SMART" id="SM00829">
    <property type="entry name" value="PKS_ER"/>
    <property type="match status" value="1"/>
</dbReference>
<feature type="domain" description="Enoyl reductase (ER)" evidence="6">
    <location>
        <begin position="13"/>
        <end position="333"/>
    </location>
</feature>
<evidence type="ECO:0000256" key="3">
    <source>
        <dbReference type="ARBA" id="ARBA00022833"/>
    </source>
</evidence>
<comment type="cofactor">
    <cofactor evidence="1 5">
        <name>Zn(2+)</name>
        <dbReference type="ChEBI" id="CHEBI:29105"/>
    </cofactor>
</comment>
<dbReference type="AlphaFoldDB" id="A0A7H8QZW7"/>
<dbReference type="SUPFAM" id="SSF51735">
    <property type="entry name" value="NAD(P)-binding Rossmann-fold domains"/>
    <property type="match status" value="1"/>
</dbReference>
<evidence type="ECO:0000313" key="8">
    <source>
        <dbReference type="Proteomes" id="UP000509510"/>
    </source>
</evidence>
<dbReference type="PROSITE" id="PS00059">
    <property type="entry name" value="ADH_ZINC"/>
    <property type="match status" value="1"/>
</dbReference>
<dbReference type="CDD" id="cd05283">
    <property type="entry name" value="CAD1"/>
    <property type="match status" value="1"/>
</dbReference>
<dbReference type="KEGG" id="trg:TRUGW13939_06809"/>
<dbReference type="Pfam" id="PF00107">
    <property type="entry name" value="ADH_zinc_N"/>
    <property type="match status" value="1"/>
</dbReference>
<dbReference type="Proteomes" id="UP000509510">
    <property type="component" value="Chromosome IV"/>
</dbReference>
<keyword evidence="4" id="KW-0560">Oxidoreductase</keyword>
<evidence type="ECO:0000256" key="1">
    <source>
        <dbReference type="ARBA" id="ARBA00001947"/>
    </source>
</evidence>
<evidence type="ECO:0000259" key="6">
    <source>
        <dbReference type="SMART" id="SM00829"/>
    </source>
</evidence>
<dbReference type="GeneID" id="55994302"/>
<dbReference type="Gene3D" id="3.40.50.720">
    <property type="entry name" value="NAD(P)-binding Rossmann-like Domain"/>
    <property type="match status" value="1"/>
</dbReference>
<gene>
    <name evidence="7" type="ORF">TRUGW13939_06809</name>
</gene>
<dbReference type="GO" id="GO:0016616">
    <property type="term" value="F:oxidoreductase activity, acting on the CH-OH group of donors, NAD or NADP as acceptor"/>
    <property type="evidence" value="ECO:0007669"/>
    <property type="project" value="InterPro"/>
</dbReference>
<accession>A0A7H8QZW7</accession>
<proteinExistence type="inferred from homology"/>
<dbReference type="InterPro" id="IPR013154">
    <property type="entry name" value="ADH-like_N"/>
</dbReference>
<dbReference type="SUPFAM" id="SSF50129">
    <property type="entry name" value="GroES-like"/>
    <property type="match status" value="1"/>
</dbReference>
<dbReference type="RefSeq" id="XP_035345846.1">
    <property type="nucleotide sequence ID" value="XM_035489953.1"/>
</dbReference>
<evidence type="ECO:0000313" key="7">
    <source>
        <dbReference type="EMBL" id="QKX59669.1"/>
    </source>
</evidence>
<dbReference type="InterPro" id="IPR047109">
    <property type="entry name" value="CAD-like"/>
</dbReference>
<dbReference type="GO" id="GO:0008270">
    <property type="term" value="F:zinc ion binding"/>
    <property type="evidence" value="ECO:0007669"/>
    <property type="project" value="InterPro"/>
</dbReference>
<keyword evidence="3 5" id="KW-0862">Zinc</keyword>
<dbReference type="Pfam" id="PF08240">
    <property type="entry name" value="ADH_N"/>
    <property type="match status" value="1"/>
</dbReference>
<keyword evidence="8" id="KW-1185">Reference proteome</keyword>
<dbReference type="Gene3D" id="3.90.180.10">
    <property type="entry name" value="Medium-chain alcohol dehydrogenases, catalytic domain"/>
    <property type="match status" value="1"/>
</dbReference>
<dbReference type="InterPro" id="IPR011032">
    <property type="entry name" value="GroES-like_sf"/>
</dbReference>
<name>A0A7H8QZW7_TALRU</name>
<dbReference type="FunFam" id="3.40.50.720:FF:000022">
    <property type="entry name" value="Cinnamyl alcohol dehydrogenase"/>
    <property type="match status" value="1"/>
</dbReference>
<evidence type="ECO:0000256" key="4">
    <source>
        <dbReference type="ARBA" id="ARBA00023002"/>
    </source>
</evidence>
<keyword evidence="2 5" id="KW-0479">Metal-binding</keyword>
<dbReference type="InterPro" id="IPR013149">
    <property type="entry name" value="ADH-like_C"/>
</dbReference>
<dbReference type="PANTHER" id="PTHR42683">
    <property type="entry name" value="ALDEHYDE REDUCTASE"/>
    <property type="match status" value="1"/>
</dbReference>
<comment type="similarity">
    <text evidence="5">Belongs to the zinc-containing alcohol dehydrogenase family.</text>
</comment>
<dbReference type="OrthoDB" id="1879366at2759"/>
<reference evidence="8" key="1">
    <citation type="submission" date="2020-06" db="EMBL/GenBank/DDBJ databases">
        <title>A chromosome-scale genome assembly of Talaromyces rugulosus W13939.</title>
        <authorList>
            <person name="Wang B."/>
            <person name="Guo L."/>
            <person name="Ye K."/>
            <person name="Wang L."/>
        </authorList>
    </citation>
    <scope>NUCLEOTIDE SEQUENCE [LARGE SCALE GENOMIC DNA]</scope>
    <source>
        <strain evidence="8">W13939</strain>
    </source>
</reference>
<dbReference type="InterPro" id="IPR036291">
    <property type="entry name" value="NAD(P)-bd_dom_sf"/>
</dbReference>